<sequence>MGAAAVLALTVAVVNTVFGAPILWGLWQREAGAQTALLVFLPSVCYLWAVAAALWRCVSGSGWGRCGWFAGAAYAGLLVLGLHTRQEGFGSPIVLDVVCAYLSSVPFQIACALRRAAPGPRVPRPRNAPQHSRSATRLAAGVPPTGWKSAWKRRYAAACALVVPARSPRASSTSSDVMSSGPGARSSKSK</sequence>
<organism evidence="3 4">
    <name type="scientific">Actinocorallia herbida</name>
    <dbReference type="NCBI Taxonomy" id="58109"/>
    <lineage>
        <taxon>Bacteria</taxon>
        <taxon>Bacillati</taxon>
        <taxon>Actinomycetota</taxon>
        <taxon>Actinomycetes</taxon>
        <taxon>Streptosporangiales</taxon>
        <taxon>Thermomonosporaceae</taxon>
        <taxon>Actinocorallia</taxon>
    </lineage>
</organism>
<keyword evidence="4" id="KW-1185">Reference proteome</keyword>
<feature type="transmembrane region" description="Helical" evidence="2">
    <location>
        <begin position="35"/>
        <end position="54"/>
    </location>
</feature>
<keyword evidence="2" id="KW-1133">Transmembrane helix</keyword>
<keyword evidence="2" id="KW-0472">Membrane</keyword>
<feature type="compositionally biased region" description="Low complexity" evidence="1">
    <location>
        <begin position="120"/>
        <end position="129"/>
    </location>
</feature>
<reference evidence="3 4" key="1">
    <citation type="submission" date="2018-11" db="EMBL/GenBank/DDBJ databases">
        <title>Sequencing the genomes of 1000 actinobacteria strains.</title>
        <authorList>
            <person name="Klenk H.-P."/>
        </authorList>
    </citation>
    <scope>NUCLEOTIDE SEQUENCE [LARGE SCALE GENOMIC DNA]</scope>
    <source>
        <strain evidence="3 4">DSM 44254</strain>
    </source>
</reference>
<feature type="region of interest" description="Disordered" evidence="1">
    <location>
        <begin position="165"/>
        <end position="190"/>
    </location>
</feature>
<evidence type="ECO:0000256" key="1">
    <source>
        <dbReference type="SAM" id="MobiDB-lite"/>
    </source>
</evidence>
<dbReference type="Proteomes" id="UP000272400">
    <property type="component" value="Unassembled WGS sequence"/>
</dbReference>
<evidence type="ECO:0000313" key="4">
    <source>
        <dbReference type="Proteomes" id="UP000272400"/>
    </source>
</evidence>
<evidence type="ECO:0000313" key="3">
    <source>
        <dbReference type="EMBL" id="ROO88315.1"/>
    </source>
</evidence>
<evidence type="ECO:0000256" key="2">
    <source>
        <dbReference type="SAM" id="Phobius"/>
    </source>
</evidence>
<accession>A0A3N1D468</accession>
<protein>
    <submittedName>
        <fullName evidence="3">Uncharacterized protein</fullName>
    </submittedName>
</protein>
<feature type="transmembrane region" description="Helical" evidence="2">
    <location>
        <begin position="66"/>
        <end position="83"/>
    </location>
</feature>
<dbReference type="AlphaFoldDB" id="A0A3N1D468"/>
<feature type="compositionally biased region" description="Low complexity" evidence="1">
    <location>
        <begin position="165"/>
        <end position="175"/>
    </location>
</feature>
<keyword evidence="2" id="KW-0812">Transmembrane</keyword>
<gene>
    <name evidence="3" type="ORF">EDD29_5978</name>
</gene>
<proteinExistence type="predicted"/>
<name>A0A3N1D468_9ACTN</name>
<comment type="caution">
    <text evidence="3">The sequence shown here is derived from an EMBL/GenBank/DDBJ whole genome shotgun (WGS) entry which is preliminary data.</text>
</comment>
<feature type="region of interest" description="Disordered" evidence="1">
    <location>
        <begin position="120"/>
        <end position="140"/>
    </location>
</feature>
<dbReference type="EMBL" id="RJKE01000001">
    <property type="protein sequence ID" value="ROO88315.1"/>
    <property type="molecule type" value="Genomic_DNA"/>
</dbReference>